<gene>
    <name evidence="3" type="ORF">PQJ73_08100</name>
</gene>
<protein>
    <submittedName>
        <fullName evidence="3">GDSL-type esterase/lipase family protein</fullName>
    </submittedName>
</protein>
<evidence type="ECO:0000313" key="4">
    <source>
        <dbReference type="Proteomes" id="UP001165652"/>
    </source>
</evidence>
<accession>A0ABT5J7L0</accession>
<evidence type="ECO:0000256" key="2">
    <source>
        <dbReference type="SAM" id="SignalP"/>
    </source>
</evidence>
<dbReference type="InterPro" id="IPR036514">
    <property type="entry name" value="SGNH_hydro_sf"/>
</dbReference>
<feature type="region of interest" description="Disordered" evidence="1">
    <location>
        <begin position="62"/>
        <end position="93"/>
    </location>
</feature>
<feature type="compositionally biased region" description="Low complexity" evidence="1">
    <location>
        <begin position="514"/>
        <end position="529"/>
    </location>
</feature>
<evidence type="ECO:0000313" key="3">
    <source>
        <dbReference type="EMBL" id="MDC7785641.1"/>
    </source>
</evidence>
<dbReference type="Gene3D" id="3.40.50.1110">
    <property type="entry name" value="SGNH hydrolase"/>
    <property type="match status" value="1"/>
</dbReference>
<feature type="region of interest" description="Disordered" evidence="1">
    <location>
        <begin position="345"/>
        <end position="378"/>
    </location>
</feature>
<dbReference type="InterPro" id="IPR051532">
    <property type="entry name" value="Ester_Hydrolysis_Enzymes"/>
</dbReference>
<proteinExistence type="predicted"/>
<feature type="region of interest" description="Disordered" evidence="1">
    <location>
        <begin position="182"/>
        <end position="217"/>
    </location>
</feature>
<feature type="compositionally biased region" description="Low complexity" evidence="1">
    <location>
        <begin position="358"/>
        <end position="375"/>
    </location>
</feature>
<dbReference type="CDD" id="cd01829">
    <property type="entry name" value="SGNH_hydrolase_peri2"/>
    <property type="match status" value="1"/>
</dbReference>
<dbReference type="InterPro" id="IPR007407">
    <property type="entry name" value="DUF459"/>
</dbReference>
<evidence type="ECO:0000256" key="1">
    <source>
        <dbReference type="SAM" id="MobiDB-lite"/>
    </source>
</evidence>
<dbReference type="PANTHER" id="PTHR30383">
    <property type="entry name" value="THIOESTERASE 1/PROTEASE 1/LYSOPHOSPHOLIPASE L1"/>
    <property type="match status" value="1"/>
</dbReference>
<feature type="compositionally biased region" description="Pro residues" evidence="1">
    <location>
        <begin position="64"/>
        <end position="85"/>
    </location>
</feature>
<keyword evidence="2" id="KW-0732">Signal</keyword>
<comment type="caution">
    <text evidence="3">The sequence shown here is derived from an EMBL/GenBank/DDBJ whole genome shotgun (WGS) entry which is preliminary data.</text>
</comment>
<dbReference type="EMBL" id="JAQQLI010000009">
    <property type="protein sequence ID" value="MDC7785641.1"/>
    <property type="molecule type" value="Genomic_DNA"/>
</dbReference>
<reference evidence="3" key="1">
    <citation type="journal article" date="2023" name="Microbiol Resour">
        <title>Genome Sequences of Rhodoplanes serenus and Two Thermotolerant Strains, Rhodoplanes tepidamans and 'Rhodoplanes cryptolactis,' Further Refine the Genus.</title>
        <authorList>
            <person name="Rayyan A.A."/>
            <person name="Kyndt J.A."/>
        </authorList>
    </citation>
    <scope>NUCLEOTIDE SEQUENCE</scope>
    <source>
        <strain evidence="3">DSM 9987</strain>
    </source>
</reference>
<reference evidence="3" key="2">
    <citation type="submission" date="2023-02" db="EMBL/GenBank/DDBJ databases">
        <authorList>
            <person name="Rayyan A."/>
            <person name="Meyer T."/>
            <person name="Kyndt J.A."/>
        </authorList>
    </citation>
    <scope>NUCLEOTIDE SEQUENCE</scope>
    <source>
        <strain evidence="3">DSM 9987</strain>
    </source>
</reference>
<name>A0ABT5J7L0_RHOTP</name>
<dbReference type="PANTHER" id="PTHR30383:SF5">
    <property type="entry name" value="SGNH HYDROLASE-TYPE ESTERASE DOMAIN-CONTAINING PROTEIN"/>
    <property type="match status" value="1"/>
</dbReference>
<dbReference type="Pfam" id="PF04311">
    <property type="entry name" value="DUF459"/>
    <property type="match status" value="2"/>
</dbReference>
<dbReference type="Proteomes" id="UP001165652">
    <property type="component" value="Unassembled WGS sequence"/>
</dbReference>
<dbReference type="RefSeq" id="WP_272776489.1">
    <property type="nucleotide sequence ID" value="NZ_JAQQLI010000009.1"/>
</dbReference>
<feature type="region of interest" description="Disordered" evidence="1">
    <location>
        <begin position="514"/>
        <end position="540"/>
    </location>
</feature>
<keyword evidence="4" id="KW-1185">Reference proteome</keyword>
<dbReference type="SUPFAM" id="SSF52266">
    <property type="entry name" value="SGNH hydrolase"/>
    <property type="match status" value="1"/>
</dbReference>
<feature type="region of interest" description="Disordered" evidence="1">
    <location>
        <begin position="469"/>
        <end position="501"/>
    </location>
</feature>
<organism evidence="3 4">
    <name type="scientific">Rhodoplanes tepidamans</name>
    <name type="common">Rhodoplanes cryptolactis</name>
    <dbReference type="NCBI Taxonomy" id="200616"/>
    <lineage>
        <taxon>Bacteria</taxon>
        <taxon>Pseudomonadati</taxon>
        <taxon>Pseudomonadota</taxon>
        <taxon>Alphaproteobacteria</taxon>
        <taxon>Hyphomicrobiales</taxon>
        <taxon>Nitrobacteraceae</taxon>
        <taxon>Rhodoplanes</taxon>
    </lineage>
</organism>
<feature type="signal peptide" evidence="2">
    <location>
        <begin position="1"/>
        <end position="34"/>
    </location>
</feature>
<feature type="chain" id="PRO_5047255759" evidence="2">
    <location>
        <begin position="35"/>
        <end position="540"/>
    </location>
</feature>
<sequence length="540" mass="58851">MMQRMLGALAAFALLVAVEAAVMLTLGAASPAAAQLFDDRFPFQNPFANPYRRQQQQQQFWNPFAPPPEQRPAAPPPDFSRAPPPKKPEQAPTTNVLVFGDSMADWLAYGLEVSFTESPEMGVIRKHRTHSGLIRQEVRSDPRGEHPDWPKAIQETLATETPDFIVMMVGLNDRRPIREPRAARAAVGRTGQPGQPPAGDDATDTQAQTGPGASHEFRSERWSELYIRRIDETIAALKSKGVPVFWVGLPPVRGSRSMADFGYLNDLYRSRADKGGIVYVDVWDGFVDESGRYATQGPDVEGQIRRLRAGDGVHFTQAGARKLAHFVERELQRWMTARGTPVALPVEEPAKGPEPEQPAADAPGTPARPAGTARPLSGPVITLSMVPIATESDEQLAGGPRQTKTAALDAVAAKVLEKGEAMPSPAGRADDFAWPRREPAAVGADPVVAYTTLPMTPMKQERQMVAEAPAAAPAAAPGPARPAAPSTPRVARAPQPQPQQQQVFGWFGQPYRQPQYQQQPQYRQAPQRPTFFPFLFGGGR</sequence>